<dbReference type="OrthoDB" id="409543at2759"/>
<keyword evidence="4" id="KW-1185">Reference proteome</keyword>
<dbReference type="PANTHER" id="PTHR11240">
    <property type="entry name" value="RIBONUCLEASE T2"/>
    <property type="match status" value="1"/>
</dbReference>
<evidence type="ECO:0000313" key="3">
    <source>
        <dbReference type="EMBL" id="CAB3371865.1"/>
    </source>
</evidence>
<dbReference type="InterPro" id="IPR036430">
    <property type="entry name" value="RNase_T2-like_sf"/>
</dbReference>
<dbReference type="GO" id="GO:0003723">
    <property type="term" value="F:RNA binding"/>
    <property type="evidence" value="ECO:0007669"/>
    <property type="project" value="InterPro"/>
</dbReference>
<organism evidence="3 4">
    <name type="scientific">Cloeon dipterum</name>
    <dbReference type="NCBI Taxonomy" id="197152"/>
    <lineage>
        <taxon>Eukaryota</taxon>
        <taxon>Metazoa</taxon>
        <taxon>Ecdysozoa</taxon>
        <taxon>Arthropoda</taxon>
        <taxon>Hexapoda</taxon>
        <taxon>Insecta</taxon>
        <taxon>Pterygota</taxon>
        <taxon>Palaeoptera</taxon>
        <taxon>Ephemeroptera</taxon>
        <taxon>Pisciforma</taxon>
        <taxon>Baetidae</taxon>
        <taxon>Cloeon</taxon>
    </lineage>
</organism>
<dbReference type="EMBL" id="CADEPI010000066">
    <property type="protein sequence ID" value="CAB3371865.1"/>
    <property type="molecule type" value="Genomic_DNA"/>
</dbReference>
<evidence type="ECO:0000256" key="2">
    <source>
        <dbReference type="RuleBase" id="RU004328"/>
    </source>
</evidence>
<evidence type="ECO:0000256" key="1">
    <source>
        <dbReference type="ARBA" id="ARBA00007469"/>
    </source>
</evidence>
<dbReference type="GO" id="GO:0005576">
    <property type="term" value="C:extracellular region"/>
    <property type="evidence" value="ECO:0007669"/>
    <property type="project" value="TreeGrafter"/>
</dbReference>
<dbReference type="Pfam" id="PF00445">
    <property type="entry name" value="Ribonuclease_T2"/>
    <property type="match status" value="1"/>
</dbReference>
<dbReference type="Gene3D" id="3.90.730.10">
    <property type="entry name" value="Ribonuclease T2-like"/>
    <property type="match status" value="1"/>
</dbReference>
<comment type="similarity">
    <text evidence="1 2">Belongs to the RNase T2 family.</text>
</comment>
<accession>A0A8S1D218</accession>
<dbReference type="GO" id="GO:0033897">
    <property type="term" value="F:ribonuclease T2 activity"/>
    <property type="evidence" value="ECO:0007669"/>
    <property type="project" value="InterPro"/>
</dbReference>
<protein>
    <submittedName>
        <fullName evidence="3">Uncharacterized protein</fullName>
    </submittedName>
</protein>
<sequence>MTKMLTDEGIVPDSTKPYLVGEINDAVKRQTGFNPAIECFRDPKTHKTYFFEIRVCFSKKLELMDCDGILVRKSARHDHDLSVVTNCRNDEDIIYPDTVPEPDNEPTVIVKSKKSFFDLADLMKTFKMLKVVQWLTF</sequence>
<comment type="caution">
    <text evidence="3">The sequence shown here is derived from an EMBL/GenBank/DDBJ whole genome shotgun (WGS) entry which is preliminary data.</text>
</comment>
<evidence type="ECO:0000313" key="4">
    <source>
        <dbReference type="Proteomes" id="UP000494165"/>
    </source>
</evidence>
<dbReference type="InterPro" id="IPR001568">
    <property type="entry name" value="RNase_T2-like"/>
</dbReference>
<gene>
    <name evidence="3" type="ORF">CLODIP_2_CD00490</name>
</gene>
<proteinExistence type="inferred from homology"/>
<dbReference type="PANTHER" id="PTHR11240:SF22">
    <property type="entry name" value="RIBONUCLEASE T2"/>
    <property type="match status" value="1"/>
</dbReference>
<reference evidence="3 4" key="1">
    <citation type="submission" date="2020-04" db="EMBL/GenBank/DDBJ databases">
        <authorList>
            <person name="Alioto T."/>
            <person name="Alioto T."/>
            <person name="Gomez Garrido J."/>
        </authorList>
    </citation>
    <scope>NUCLEOTIDE SEQUENCE [LARGE SCALE GENOMIC DNA]</scope>
</reference>
<dbReference type="Proteomes" id="UP000494165">
    <property type="component" value="Unassembled WGS sequence"/>
</dbReference>
<dbReference type="AlphaFoldDB" id="A0A8S1D218"/>
<dbReference type="SUPFAM" id="SSF55895">
    <property type="entry name" value="Ribonuclease Rh-like"/>
    <property type="match status" value="1"/>
</dbReference>
<dbReference type="GO" id="GO:0006401">
    <property type="term" value="P:RNA catabolic process"/>
    <property type="evidence" value="ECO:0007669"/>
    <property type="project" value="TreeGrafter"/>
</dbReference>
<name>A0A8S1D218_9INSE</name>